<organism evidence="2 3">
    <name type="scientific">Mycena maculata</name>
    <dbReference type="NCBI Taxonomy" id="230809"/>
    <lineage>
        <taxon>Eukaryota</taxon>
        <taxon>Fungi</taxon>
        <taxon>Dikarya</taxon>
        <taxon>Basidiomycota</taxon>
        <taxon>Agaricomycotina</taxon>
        <taxon>Agaricomycetes</taxon>
        <taxon>Agaricomycetidae</taxon>
        <taxon>Agaricales</taxon>
        <taxon>Marasmiineae</taxon>
        <taxon>Mycenaceae</taxon>
        <taxon>Mycena</taxon>
    </lineage>
</organism>
<comment type="caution">
    <text evidence="2">The sequence shown here is derived from an EMBL/GenBank/DDBJ whole genome shotgun (WGS) entry which is preliminary data.</text>
</comment>
<protein>
    <submittedName>
        <fullName evidence="2">Uncharacterized protein</fullName>
    </submittedName>
</protein>
<dbReference type="EMBL" id="JARJLG010000118">
    <property type="protein sequence ID" value="KAJ7742362.1"/>
    <property type="molecule type" value="Genomic_DNA"/>
</dbReference>
<dbReference type="AlphaFoldDB" id="A0AAD7IIJ8"/>
<keyword evidence="3" id="KW-1185">Reference proteome</keyword>
<gene>
    <name evidence="2" type="ORF">DFH07DRAFT_777778</name>
</gene>
<dbReference type="Proteomes" id="UP001215280">
    <property type="component" value="Unassembled WGS sequence"/>
</dbReference>
<accession>A0AAD7IIJ8</accession>
<name>A0AAD7IIJ8_9AGAR</name>
<evidence type="ECO:0000313" key="3">
    <source>
        <dbReference type="Proteomes" id="UP001215280"/>
    </source>
</evidence>
<evidence type="ECO:0000256" key="1">
    <source>
        <dbReference type="SAM" id="MobiDB-lite"/>
    </source>
</evidence>
<reference evidence="2" key="1">
    <citation type="submission" date="2023-03" db="EMBL/GenBank/DDBJ databases">
        <title>Massive genome expansion in bonnet fungi (Mycena s.s.) driven by repeated elements and novel gene families across ecological guilds.</title>
        <authorList>
            <consortium name="Lawrence Berkeley National Laboratory"/>
            <person name="Harder C.B."/>
            <person name="Miyauchi S."/>
            <person name="Viragh M."/>
            <person name="Kuo A."/>
            <person name="Thoen E."/>
            <person name="Andreopoulos B."/>
            <person name="Lu D."/>
            <person name="Skrede I."/>
            <person name="Drula E."/>
            <person name="Henrissat B."/>
            <person name="Morin E."/>
            <person name="Kohler A."/>
            <person name="Barry K."/>
            <person name="LaButti K."/>
            <person name="Morin E."/>
            <person name="Salamov A."/>
            <person name="Lipzen A."/>
            <person name="Mereny Z."/>
            <person name="Hegedus B."/>
            <person name="Baldrian P."/>
            <person name="Stursova M."/>
            <person name="Weitz H."/>
            <person name="Taylor A."/>
            <person name="Grigoriev I.V."/>
            <person name="Nagy L.G."/>
            <person name="Martin F."/>
            <person name="Kauserud H."/>
        </authorList>
    </citation>
    <scope>NUCLEOTIDE SEQUENCE</scope>
    <source>
        <strain evidence="2">CBHHK188m</strain>
    </source>
</reference>
<proteinExistence type="predicted"/>
<feature type="region of interest" description="Disordered" evidence="1">
    <location>
        <begin position="402"/>
        <end position="422"/>
    </location>
</feature>
<evidence type="ECO:0000313" key="2">
    <source>
        <dbReference type="EMBL" id="KAJ7742362.1"/>
    </source>
</evidence>
<sequence length="422" mass="46811">MEFKDTATSSPLQHVKGWLAKKSTKKAVQPAPADASEFVVDTGVDTLILAASMVEKLANVVNRVPLIAPVAALVSEVLKTAKERSSGSAWNPNTLHTELQDKMRVFSGATSQESSYVHRTGRLKHDLEVYRRLLEDASKLVSDFDAHGSLRTTLQYPLWRKNFDDLEKRLQSFESQFILNRLTNIEIAQAEQALYDKLHKWLQSPPDILFETPYLATPFSWPFGVYSRLAPGHRNTPILYLVSMQLKLANSTDTYPDLLSTPSIHKHPAQLSDFVFAAIAKSHCYPNCLETGCNMVPPINDPFNVDGGGHSYGSLLKQVPARCTYQGETNELDSLTVAPPVYDINDCPPGPTQMPALNLFPGVRPMASMTPIPHLTPYFDYEDALRPDTMDRTSKAIAGDYPMYAADSDDTVPASDPYPPDI</sequence>